<evidence type="ECO:0000256" key="1">
    <source>
        <dbReference type="ARBA" id="ARBA00022574"/>
    </source>
</evidence>
<dbReference type="InterPro" id="IPR001680">
    <property type="entry name" value="WD40_rpt"/>
</dbReference>
<dbReference type="Pfam" id="PF00400">
    <property type="entry name" value="WD40"/>
    <property type="match status" value="2"/>
</dbReference>
<dbReference type="Pfam" id="PF14516">
    <property type="entry name" value="AAA_35"/>
    <property type="match status" value="1"/>
</dbReference>
<dbReference type="Proteomes" id="UP000715781">
    <property type="component" value="Unassembled WGS sequence"/>
</dbReference>
<reference evidence="5" key="2">
    <citation type="journal article" date="2022" name="Microbiol. Resour. Announc.">
        <title>Metagenome Sequencing to Explore Phylogenomics of Terrestrial Cyanobacteria.</title>
        <authorList>
            <person name="Ward R.D."/>
            <person name="Stajich J.E."/>
            <person name="Johansen J.R."/>
            <person name="Huntemann M."/>
            <person name="Clum A."/>
            <person name="Foster B."/>
            <person name="Foster B."/>
            <person name="Roux S."/>
            <person name="Palaniappan K."/>
            <person name="Varghese N."/>
            <person name="Mukherjee S."/>
            <person name="Reddy T.B.K."/>
            <person name="Daum C."/>
            <person name="Copeland A."/>
            <person name="Chen I.A."/>
            <person name="Ivanova N.N."/>
            <person name="Kyrpides N.C."/>
            <person name="Shapiro N."/>
            <person name="Eloe-Fadrosh E.A."/>
            <person name="Pietrasiak N."/>
        </authorList>
    </citation>
    <scope>NUCLEOTIDE SEQUENCE</scope>
    <source>
        <strain evidence="5">JT2-VF2</strain>
    </source>
</reference>
<comment type="caution">
    <text evidence="5">The sequence shown here is derived from an EMBL/GenBank/DDBJ whole genome shotgun (WGS) entry which is preliminary data.</text>
</comment>
<reference evidence="5" key="1">
    <citation type="submission" date="2021-05" db="EMBL/GenBank/DDBJ databases">
        <authorList>
            <person name="Pietrasiak N."/>
            <person name="Ward R."/>
            <person name="Stajich J.E."/>
            <person name="Kurbessoian T."/>
        </authorList>
    </citation>
    <scope>NUCLEOTIDE SEQUENCE</scope>
    <source>
        <strain evidence="5">JT2-VF2</strain>
    </source>
</reference>
<dbReference type="AlphaFoldDB" id="A0A951UJT8"/>
<keyword evidence="1 3" id="KW-0853">WD repeat</keyword>
<organism evidence="5 6">
    <name type="scientific">Mojavia pulchra JT2-VF2</name>
    <dbReference type="NCBI Taxonomy" id="287848"/>
    <lineage>
        <taxon>Bacteria</taxon>
        <taxon>Bacillati</taxon>
        <taxon>Cyanobacteriota</taxon>
        <taxon>Cyanophyceae</taxon>
        <taxon>Nostocales</taxon>
        <taxon>Nostocaceae</taxon>
    </lineage>
</organism>
<dbReference type="PANTHER" id="PTHR22847:SF637">
    <property type="entry name" value="WD REPEAT DOMAIN 5B"/>
    <property type="match status" value="1"/>
</dbReference>
<feature type="non-terminal residue" evidence="5">
    <location>
        <position position="657"/>
    </location>
</feature>
<dbReference type="EMBL" id="JAHHHN010000043">
    <property type="protein sequence ID" value="MBW4565624.1"/>
    <property type="molecule type" value="Genomic_DNA"/>
</dbReference>
<dbReference type="InterPro" id="IPR036322">
    <property type="entry name" value="WD40_repeat_dom_sf"/>
</dbReference>
<dbReference type="PROSITE" id="PS50294">
    <property type="entry name" value="WD_REPEATS_REGION"/>
    <property type="match status" value="2"/>
</dbReference>
<dbReference type="SUPFAM" id="SSF50978">
    <property type="entry name" value="WD40 repeat-like"/>
    <property type="match status" value="1"/>
</dbReference>
<evidence type="ECO:0000256" key="3">
    <source>
        <dbReference type="PROSITE-ProRule" id="PRU00221"/>
    </source>
</evidence>
<feature type="transmembrane region" description="Helical" evidence="4">
    <location>
        <begin position="473"/>
        <end position="493"/>
    </location>
</feature>
<feature type="repeat" description="WD" evidence="3">
    <location>
        <begin position="616"/>
        <end position="640"/>
    </location>
</feature>
<dbReference type="PROSITE" id="PS50082">
    <property type="entry name" value="WD_REPEATS_2"/>
    <property type="match status" value="2"/>
</dbReference>
<keyword evidence="4" id="KW-0812">Transmembrane</keyword>
<gene>
    <name evidence="5" type="ORF">KME32_31995</name>
</gene>
<sequence length="657" mass="74658">MAPTNNIEYKYTVGGSLPPDASTYVTRSADHELLKALKDGEFCYVLNSRQMGKSSLRVRTMQLLKAEGFACAAIDITKLGSKQITAAQWYKGLVVELVRGFSLSRKFDLKVWRDEHKELSALQQLSLFIEDVLLIEIPAEKIVIFFDEIDSVKSLDFSTDDFFAFIRSCYNQRVDNSEFNRLTFCLLGVATPSDLILDKRRTPFNIGRAIELTGFKFEEAKIALLQGLAEQVDNPESVLLELLDWTGGQPFLTQKLCKLVSEKSESRRIDVEQLVQKYVIENWESQDEPEHLKTIWNRILSTKHYVVRILGIYQQLLQCNEVSADGSPEQIELQLTGLAIKHQSKLQVYNRIYVDIFNSGYVDKALSSLRPYAAELTAWIEAGCQDDAYLLHGQALRDAQDWAIGKSLSDQDYRFLAASQELDKRAVQFALDAERKAKEMISSAQRKVEISLEEERQANQRFLAAQRQTRRQIYVGFFILALSIAGAVQAIIIRQTSLERMQLEQKGTTTWRQFFEYSQIDALLSAVEVGQELKLLVANKRSLSEYPAYSPLFSLLTILSKIHEQNRLDGHKGPVNDIDFSFDGQVFVSASNDFSLIFWQRNGNLIAKRVKDRDWVNSVSFSPDGQILASASNDKTIKLWRRDGTLITTIPAHNAPV</sequence>
<accession>A0A951UJT8</accession>
<name>A0A951UJT8_9NOST</name>
<feature type="repeat" description="WD" evidence="3">
    <location>
        <begin position="568"/>
        <end position="600"/>
    </location>
</feature>
<proteinExistence type="predicted"/>
<keyword evidence="2" id="KW-0677">Repeat</keyword>
<dbReference type="Gene3D" id="3.40.50.300">
    <property type="entry name" value="P-loop containing nucleotide triphosphate hydrolases"/>
    <property type="match status" value="1"/>
</dbReference>
<dbReference type="InterPro" id="IPR027417">
    <property type="entry name" value="P-loop_NTPase"/>
</dbReference>
<dbReference type="InterPro" id="IPR015943">
    <property type="entry name" value="WD40/YVTN_repeat-like_dom_sf"/>
</dbReference>
<evidence type="ECO:0000256" key="2">
    <source>
        <dbReference type="ARBA" id="ARBA00022737"/>
    </source>
</evidence>
<evidence type="ECO:0000313" key="6">
    <source>
        <dbReference type="Proteomes" id="UP000715781"/>
    </source>
</evidence>
<keyword evidence="4" id="KW-1133">Transmembrane helix</keyword>
<evidence type="ECO:0000256" key="4">
    <source>
        <dbReference type="SAM" id="Phobius"/>
    </source>
</evidence>
<keyword evidence="4" id="KW-0472">Membrane</keyword>
<dbReference type="SUPFAM" id="SSF52540">
    <property type="entry name" value="P-loop containing nucleoside triphosphate hydrolases"/>
    <property type="match status" value="1"/>
</dbReference>
<protein>
    <submittedName>
        <fullName evidence="5">AAA-like domain-containing protein</fullName>
    </submittedName>
</protein>
<evidence type="ECO:0000313" key="5">
    <source>
        <dbReference type="EMBL" id="MBW4565624.1"/>
    </source>
</evidence>
<dbReference type="SMART" id="SM00320">
    <property type="entry name" value="WD40"/>
    <property type="match status" value="2"/>
</dbReference>
<dbReference type="PANTHER" id="PTHR22847">
    <property type="entry name" value="WD40 REPEAT PROTEIN"/>
    <property type="match status" value="1"/>
</dbReference>
<dbReference type="Gene3D" id="2.130.10.10">
    <property type="entry name" value="YVTN repeat-like/Quinoprotein amine dehydrogenase"/>
    <property type="match status" value="1"/>
</dbReference>